<dbReference type="Gramene" id="mRNA:HanXRQr2_Chr15g0720071">
    <property type="protein sequence ID" value="CDS:HanXRQr2_Chr15g0720071.1"/>
    <property type="gene ID" value="HanXRQr2_Chr15g0720071"/>
</dbReference>
<keyword evidence="5" id="KW-1185">Reference proteome</keyword>
<feature type="compositionally biased region" description="Polar residues" evidence="3">
    <location>
        <begin position="46"/>
        <end position="55"/>
    </location>
</feature>
<accession>A0A9K3E4K4</accession>
<feature type="region of interest" description="Disordered" evidence="3">
    <location>
        <begin position="26"/>
        <end position="107"/>
    </location>
</feature>
<proteinExistence type="inferred from homology"/>
<dbReference type="PANTHER" id="PTHR28524">
    <property type="entry name" value="SUCCINATE DEHYDROGENASE ASSEMBLY FACTOR 4, MITOCHONDRIAL"/>
    <property type="match status" value="1"/>
</dbReference>
<evidence type="ECO:0000313" key="5">
    <source>
        <dbReference type="Proteomes" id="UP000215914"/>
    </source>
</evidence>
<dbReference type="GO" id="GO:0005739">
    <property type="term" value="C:mitochondrion"/>
    <property type="evidence" value="ECO:0000318"/>
    <property type="project" value="GO_Central"/>
</dbReference>
<sequence>MSSLRRLIPSPPPDLRRIAVILSTLRSTTSTRSISNSTESAHNHQHSPINQQETVNEQDKVIKSEEIEEDDGDELDINEETGEIGGPKGPEPTRFGDWERNGRCSDF</sequence>
<dbReference type="Proteomes" id="UP000215914">
    <property type="component" value="Unassembled WGS sequence"/>
</dbReference>
<dbReference type="GO" id="GO:0034553">
    <property type="term" value="P:mitochondrial respiratory chain complex II assembly"/>
    <property type="evidence" value="ECO:0000318"/>
    <property type="project" value="GO_Central"/>
</dbReference>
<feature type="compositionally biased region" description="Basic and acidic residues" evidence="3">
    <location>
        <begin position="94"/>
        <end position="107"/>
    </location>
</feature>
<evidence type="ECO:0000256" key="3">
    <source>
        <dbReference type="SAM" id="MobiDB-lite"/>
    </source>
</evidence>
<organism evidence="4 5">
    <name type="scientific">Helianthus annuus</name>
    <name type="common">Common sunflower</name>
    <dbReference type="NCBI Taxonomy" id="4232"/>
    <lineage>
        <taxon>Eukaryota</taxon>
        <taxon>Viridiplantae</taxon>
        <taxon>Streptophyta</taxon>
        <taxon>Embryophyta</taxon>
        <taxon>Tracheophyta</taxon>
        <taxon>Spermatophyta</taxon>
        <taxon>Magnoliopsida</taxon>
        <taxon>eudicotyledons</taxon>
        <taxon>Gunneridae</taxon>
        <taxon>Pentapetalae</taxon>
        <taxon>asterids</taxon>
        <taxon>campanulids</taxon>
        <taxon>Asterales</taxon>
        <taxon>Asteraceae</taxon>
        <taxon>Asteroideae</taxon>
        <taxon>Heliantheae alliance</taxon>
        <taxon>Heliantheae</taxon>
        <taxon>Helianthus</taxon>
    </lineage>
</organism>
<evidence type="ECO:0000256" key="1">
    <source>
        <dbReference type="ARBA" id="ARBA00005701"/>
    </source>
</evidence>
<feature type="compositionally biased region" description="Acidic residues" evidence="3">
    <location>
        <begin position="66"/>
        <end position="82"/>
    </location>
</feature>
<dbReference type="PANTHER" id="PTHR28524:SF3">
    <property type="entry name" value="SUCCINATE DEHYDROGENASE ASSEMBLY FACTOR 4, MITOCHONDRIAL"/>
    <property type="match status" value="1"/>
</dbReference>
<feature type="compositionally biased region" description="Low complexity" evidence="3">
    <location>
        <begin position="26"/>
        <end position="40"/>
    </location>
</feature>
<reference evidence="4" key="2">
    <citation type="submission" date="2020-06" db="EMBL/GenBank/DDBJ databases">
        <title>Helianthus annuus Genome sequencing and assembly Release 2.</title>
        <authorList>
            <person name="Gouzy J."/>
            <person name="Langlade N."/>
            <person name="Munos S."/>
        </authorList>
    </citation>
    <scope>NUCLEOTIDE SEQUENCE</scope>
    <source>
        <tissue evidence="4">Leaves</tissue>
    </source>
</reference>
<comment type="similarity">
    <text evidence="1">Belongs to the SDHAF4 family.</text>
</comment>
<evidence type="ECO:0000313" key="4">
    <source>
        <dbReference type="EMBL" id="KAF5766835.1"/>
    </source>
</evidence>
<dbReference type="Pfam" id="PF07896">
    <property type="entry name" value="DUF1674"/>
    <property type="match status" value="1"/>
</dbReference>
<gene>
    <name evidence="4" type="ORF">HanXRQr2_Chr15g0720071</name>
</gene>
<dbReference type="InterPro" id="IPR012875">
    <property type="entry name" value="SDHF4"/>
</dbReference>
<protein>
    <recommendedName>
        <fullName evidence="2">Succinate dehydrogenase assembly factor 4, mitochondrial</fullName>
    </recommendedName>
</protein>
<comment type="caution">
    <text evidence="4">The sequence shown here is derived from an EMBL/GenBank/DDBJ whole genome shotgun (WGS) entry which is preliminary data.</text>
</comment>
<name>A0A9K3E4K4_HELAN</name>
<dbReference type="EMBL" id="MNCJ02000330">
    <property type="protein sequence ID" value="KAF5766835.1"/>
    <property type="molecule type" value="Genomic_DNA"/>
</dbReference>
<reference evidence="4" key="1">
    <citation type="journal article" date="2017" name="Nature">
        <title>The sunflower genome provides insights into oil metabolism, flowering and Asterid evolution.</title>
        <authorList>
            <person name="Badouin H."/>
            <person name="Gouzy J."/>
            <person name="Grassa C.J."/>
            <person name="Murat F."/>
            <person name="Staton S.E."/>
            <person name="Cottret L."/>
            <person name="Lelandais-Briere C."/>
            <person name="Owens G.L."/>
            <person name="Carrere S."/>
            <person name="Mayjonade B."/>
            <person name="Legrand L."/>
            <person name="Gill N."/>
            <person name="Kane N.C."/>
            <person name="Bowers J.E."/>
            <person name="Hubner S."/>
            <person name="Bellec A."/>
            <person name="Berard A."/>
            <person name="Berges H."/>
            <person name="Blanchet N."/>
            <person name="Boniface M.C."/>
            <person name="Brunel D."/>
            <person name="Catrice O."/>
            <person name="Chaidir N."/>
            <person name="Claudel C."/>
            <person name="Donnadieu C."/>
            <person name="Faraut T."/>
            <person name="Fievet G."/>
            <person name="Helmstetter N."/>
            <person name="King M."/>
            <person name="Knapp S.J."/>
            <person name="Lai Z."/>
            <person name="Le Paslier M.C."/>
            <person name="Lippi Y."/>
            <person name="Lorenzon L."/>
            <person name="Mandel J.R."/>
            <person name="Marage G."/>
            <person name="Marchand G."/>
            <person name="Marquand E."/>
            <person name="Bret-Mestries E."/>
            <person name="Morien E."/>
            <person name="Nambeesan S."/>
            <person name="Nguyen T."/>
            <person name="Pegot-Espagnet P."/>
            <person name="Pouilly N."/>
            <person name="Raftis F."/>
            <person name="Sallet E."/>
            <person name="Schiex T."/>
            <person name="Thomas J."/>
            <person name="Vandecasteele C."/>
            <person name="Vares D."/>
            <person name="Vear F."/>
            <person name="Vautrin S."/>
            <person name="Crespi M."/>
            <person name="Mangin B."/>
            <person name="Burke J.M."/>
            <person name="Salse J."/>
            <person name="Munos S."/>
            <person name="Vincourt P."/>
            <person name="Rieseberg L.H."/>
            <person name="Langlade N.B."/>
        </authorList>
    </citation>
    <scope>NUCLEOTIDE SEQUENCE</scope>
    <source>
        <tissue evidence="4">Leaves</tissue>
    </source>
</reference>
<dbReference type="AlphaFoldDB" id="A0A9K3E4K4"/>
<evidence type="ECO:0000256" key="2">
    <source>
        <dbReference type="ARBA" id="ARBA00022170"/>
    </source>
</evidence>